<protein>
    <submittedName>
        <fullName evidence="1">Uncharacterized protein</fullName>
    </submittedName>
</protein>
<dbReference type="Proteomes" id="UP001152622">
    <property type="component" value="Chromosome 2"/>
</dbReference>
<gene>
    <name evidence="1" type="ORF">SKAU_G00044110</name>
</gene>
<comment type="caution">
    <text evidence="1">The sequence shown here is derived from an EMBL/GenBank/DDBJ whole genome shotgun (WGS) entry which is preliminary data.</text>
</comment>
<evidence type="ECO:0000313" key="2">
    <source>
        <dbReference type="Proteomes" id="UP001152622"/>
    </source>
</evidence>
<dbReference type="EMBL" id="JAINUF010000002">
    <property type="protein sequence ID" value="KAJ8373831.1"/>
    <property type="molecule type" value="Genomic_DNA"/>
</dbReference>
<accession>A0A9Q1J811</accession>
<organism evidence="1 2">
    <name type="scientific">Synaphobranchus kaupii</name>
    <name type="common">Kaup's arrowtooth eel</name>
    <dbReference type="NCBI Taxonomy" id="118154"/>
    <lineage>
        <taxon>Eukaryota</taxon>
        <taxon>Metazoa</taxon>
        <taxon>Chordata</taxon>
        <taxon>Craniata</taxon>
        <taxon>Vertebrata</taxon>
        <taxon>Euteleostomi</taxon>
        <taxon>Actinopterygii</taxon>
        <taxon>Neopterygii</taxon>
        <taxon>Teleostei</taxon>
        <taxon>Anguilliformes</taxon>
        <taxon>Synaphobranchidae</taxon>
        <taxon>Synaphobranchus</taxon>
    </lineage>
</organism>
<dbReference type="AlphaFoldDB" id="A0A9Q1J811"/>
<reference evidence="1" key="1">
    <citation type="journal article" date="2023" name="Science">
        <title>Genome structures resolve the early diversification of teleost fishes.</title>
        <authorList>
            <person name="Parey E."/>
            <person name="Louis A."/>
            <person name="Montfort J."/>
            <person name="Bouchez O."/>
            <person name="Roques C."/>
            <person name="Iampietro C."/>
            <person name="Lluch J."/>
            <person name="Castinel A."/>
            <person name="Donnadieu C."/>
            <person name="Desvignes T."/>
            <person name="Floi Bucao C."/>
            <person name="Jouanno E."/>
            <person name="Wen M."/>
            <person name="Mejri S."/>
            <person name="Dirks R."/>
            <person name="Jansen H."/>
            <person name="Henkel C."/>
            <person name="Chen W.J."/>
            <person name="Zahm M."/>
            <person name="Cabau C."/>
            <person name="Klopp C."/>
            <person name="Thompson A.W."/>
            <person name="Robinson-Rechavi M."/>
            <person name="Braasch I."/>
            <person name="Lecointre G."/>
            <person name="Bobe J."/>
            <person name="Postlethwait J.H."/>
            <person name="Berthelot C."/>
            <person name="Roest Crollius H."/>
            <person name="Guiguen Y."/>
        </authorList>
    </citation>
    <scope>NUCLEOTIDE SEQUENCE</scope>
    <source>
        <strain evidence="1">WJC10195</strain>
    </source>
</reference>
<proteinExistence type="predicted"/>
<keyword evidence="2" id="KW-1185">Reference proteome</keyword>
<sequence length="78" mass="8408">MGGIAEALRAETWERLTTTPTSRADEVFRETVNHDSFPMDAVFPGVFAPEPSAGQDRPAYLGGNLKATGLSCEAMYSN</sequence>
<evidence type="ECO:0000313" key="1">
    <source>
        <dbReference type="EMBL" id="KAJ8373831.1"/>
    </source>
</evidence>
<name>A0A9Q1J811_SYNKA</name>